<dbReference type="Proteomes" id="UP000215694">
    <property type="component" value="Unassembled WGS sequence"/>
</dbReference>
<reference evidence="1 2" key="1">
    <citation type="journal article" date="2017" name="Genome Announc.">
        <title>Draft Genome Sequence of Romboutsia weinsteinii sp. nov. Strain CCRI-19649(T) Isolated from Surface Water.</title>
        <authorList>
            <person name="Maheux A.F."/>
            <person name="Boudreau D.K."/>
            <person name="Berube E."/>
            <person name="Boissinot M."/>
            <person name="Cantin P."/>
            <person name="Raymond F."/>
            <person name="Corbeil J."/>
            <person name="Omar R.F."/>
            <person name="Bergeron M.G."/>
        </authorList>
    </citation>
    <scope>NUCLEOTIDE SEQUENCE [LARGE SCALE GENOMIC DNA]</scope>
    <source>
        <strain evidence="1 2">CCRI-19649</strain>
    </source>
</reference>
<comment type="caution">
    <text evidence="1">The sequence shown here is derived from an EMBL/GenBank/DDBJ whole genome shotgun (WGS) entry which is preliminary data.</text>
</comment>
<keyword evidence="2" id="KW-1185">Reference proteome</keyword>
<dbReference type="EMBL" id="NOJY02000076">
    <property type="protein sequence ID" value="RDY25396.1"/>
    <property type="molecule type" value="Genomic_DNA"/>
</dbReference>
<name>A0A371IY57_9FIRM</name>
<dbReference type="AlphaFoldDB" id="A0A371IY57"/>
<organism evidence="1 2">
    <name type="scientific">Romboutsia weinsteinii</name>
    <dbReference type="NCBI Taxonomy" id="2020949"/>
    <lineage>
        <taxon>Bacteria</taxon>
        <taxon>Bacillati</taxon>
        <taxon>Bacillota</taxon>
        <taxon>Clostridia</taxon>
        <taxon>Peptostreptococcales</taxon>
        <taxon>Peptostreptococcaceae</taxon>
        <taxon>Romboutsia</taxon>
    </lineage>
</organism>
<dbReference type="InterPro" id="IPR031707">
    <property type="entry name" value="AbiGii_2"/>
</dbReference>
<gene>
    <name evidence="1" type="ORF">CHL78_018405</name>
</gene>
<accession>A0A371IY57</accession>
<proteinExistence type="predicted"/>
<dbReference type="RefSeq" id="WP_094367496.1">
    <property type="nucleotide sequence ID" value="NZ_NOJY02000076.1"/>
</dbReference>
<evidence type="ECO:0000313" key="2">
    <source>
        <dbReference type="Proteomes" id="UP000215694"/>
    </source>
</evidence>
<dbReference type="Pfam" id="PF16873">
    <property type="entry name" value="AbiGii_2"/>
    <property type="match status" value="1"/>
</dbReference>
<protein>
    <submittedName>
        <fullName evidence="1">Uncharacterized protein</fullName>
    </submittedName>
</protein>
<sequence>MCANFKKAFQKRETSIPNSILKQLEKDLPKGFYYKPNNDGACIMIPDDINKIIKKESFIISKELKDKSIDEILQYTYSSQQPLKFKNSIEIDSKIIKVEDMVKFPFSAEKISTSELVLLPIPFEVFTLQLECDNVKKIINVKRQASEDINKINIKSVDSSDLEFSYMMDLKEPKIDFNIDINFESCNSLEQLIENFKLYKAFGEGKLKVAGIDLGDRAHEFKTNINNDAVSDMIDFYQKLLEVTSLIDIKVIPKENISREDIYSLEELYTTLVKQKPYKENININKLNLKASKELDEDIFLGKKGAAFQSSGNFECNILGSTIVLPTIVVIYNIIVTKVNKEKSENIIDYDLDITNMEGKKIYKSCIHFKNKEEHDNYISTVDNIVEELSGAQELKIEV</sequence>
<evidence type="ECO:0000313" key="1">
    <source>
        <dbReference type="EMBL" id="RDY25396.1"/>
    </source>
</evidence>